<dbReference type="EMBL" id="VSRR010047243">
    <property type="protein sequence ID" value="MPC77980.1"/>
    <property type="molecule type" value="Genomic_DNA"/>
</dbReference>
<organism evidence="2 3">
    <name type="scientific">Portunus trituberculatus</name>
    <name type="common">Swimming crab</name>
    <name type="synonym">Neptunus trituberculatus</name>
    <dbReference type="NCBI Taxonomy" id="210409"/>
    <lineage>
        <taxon>Eukaryota</taxon>
        <taxon>Metazoa</taxon>
        <taxon>Ecdysozoa</taxon>
        <taxon>Arthropoda</taxon>
        <taxon>Crustacea</taxon>
        <taxon>Multicrustacea</taxon>
        <taxon>Malacostraca</taxon>
        <taxon>Eumalacostraca</taxon>
        <taxon>Eucarida</taxon>
        <taxon>Decapoda</taxon>
        <taxon>Pleocyemata</taxon>
        <taxon>Brachyura</taxon>
        <taxon>Eubrachyura</taxon>
        <taxon>Portunoidea</taxon>
        <taxon>Portunidae</taxon>
        <taxon>Portuninae</taxon>
        <taxon>Portunus</taxon>
    </lineage>
</organism>
<gene>
    <name evidence="2" type="ORF">E2C01_072450</name>
</gene>
<feature type="transmembrane region" description="Helical" evidence="1">
    <location>
        <begin position="39"/>
        <end position="71"/>
    </location>
</feature>
<dbReference type="Proteomes" id="UP000324222">
    <property type="component" value="Unassembled WGS sequence"/>
</dbReference>
<name>A0A5B7HZW9_PORTR</name>
<protein>
    <recommendedName>
        <fullName evidence="4">Transmembrane protein</fullName>
    </recommendedName>
</protein>
<evidence type="ECO:0008006" key="4">
    <source>
        <dbReference type="Google" id="ProtNLM"/>
    </source>
</evidence>
<keyword evidence="1" id="KW-0472">Membrane</keyword>
<dbReference type="AlphaFoldDB" id="A0A5B7HZW9"/>
<evidence type="ECO:0000313" key="3">
    <source>
        <dbReference type="Proteomes" id="UP000324222"/>
    </source>
</evidence>
<reference evidence="2 3" key="1">
    <citation type="submission" date="2019-05" db="EMBL/GenBank/DDBJ databases">
        <title>Another draft genome of Portunus trituberculatus and its Hox gene families provides insights of decapod evolution.</title>
        <authorList>
            <person name="Jeong J.-H."/>
            <person name="Song I."/>
            <person name="Kim S."/>
            <person name="Choi T."/>
            <person name="Kim D."/>
            <person name="Ryu S."/>
            <person name="Kim W."/>
        </authorList>
    </citation>
    <scope>NUCLEOTIDE SEQUENCE [LARGE SCALE GENOMIC DNA]</scope>
    <source>
        <tissue evidence="2">Muscle</tissue>
    </source>
</reference>
<accession>A0A5B7HZW9</accession>
<evidence type="ECO:0000313" key="2">
    <source>
        <dbReference type="EMBL" id="MPC77980.1"/>
    </source>
</evidence>
<keyword evidence="1" id="KW-0812">Transmembrane</keyword>
<comment type="caution">
    <text evidence="2">The sequence shown here is derived from an EMBL/GenBank/DDBJ whole genome shotgun (WGS) entry which is preliminary data.</text>
</comment>
<evidence type="ECO:0000256" key="1">
    <source>
        <dbReference type="SAM" id="Phobius"/>
    </source>
</evidence>
<sequence>MRTLWIISVPSVNSHREQCDSEYGPLITMVLFSHTPFPFYMFTCLMVMVMVVVVVMVMVMVMVAAVVVVVLQ</sequence>
<keyword evidence="1" id="KW-1133">Transmembrane helix</keyword>
<proteinExistence type="predicted"/>
<keyword evidence="3" id="KW-1185">Reference proteome</keyword>